<feature type="region of interest" description="Disordered" evidence="1">
    <location>
        <begin position="395"/>
        <end position="438"/>
    </location>
</feature>
<feature type="compositionally biased region" description="Pro residues" evidence="1">
    <location>
        <begin position="465"/>
        <end position="474"/>
    </location>
</feature>
<name>A0ABW5FR54_9PSEU</name>
<keyword evidence="3" id="KW-1185">Reference proteome</keyword>
<dbReference type="Proteomes" id="UP001597417">
    <property type="component" value="Unassembled WGS sequence"/>
</dbReference>
<dbReference type="RefSeq" id="WP_378264098.1">
    <property type="nucleotide sequence ID" value="NZ_JBHUKR010000006.1"/>
</dbReference>
<evidence type="ECO:0000256" key="1">
    <source>
        <dbReference type="SAM" id="MobiDB-lite"/>
    </source>
</evidence>
<dbReference type="EMBL" id="JBHUKR010000006">
    <property type="protein sequence ID" value="MFD2416892.1"/>
    <property type="molecule type" value="Genomic_DNA"/>
</dbReference>
<comment type="caution">
    <text evidence="2">The sequence shown here is derived from an EMBL/GenBank/DDBJ whole genome shotgun (WGS) entry which is preliminary data.</text>
</comment>
<gene>
    <name evidence="2" type="ORF">ACFSXZ_11220</name>
</gene>
<reference evidence="3" key="1">
    <citation type="journal article" date="2019" name="Int. J. Syst. Evol. Microbiol.">
        <title>The Global Catalogue of Microorganisms (GCM) 10K type strain sequencing project: providing services to taxonomists for standard genome sequencing and annotation.</title>
        <authorList>
            <consortium name="The Broad Institute Genomics Platform"/>
            <consortium name="The Broad Institute Genome Sequencing Center for Infectious Disease"/>
            <person name="Wu L."/>
            <person name="Ma J."/>
        </authorList>
    </citation>
    <scope>NUCLEOTIDE SEQUENCE [LARGE SCALE GENOMIC DNA]</scope>
    <source>
        <strain evidence="3">CGMCC 4.7645</strain>
    </source>
</reference>
<feature type="region of interest" description="Disordered" evidence="1">
    <location>
        <begin position="450"/>
        <end position="474"/>
    </location>
</feature>
<evidence type="ECO:0000313" key="3">
    <source>
        <dbReference type="Proteomes" id="UP001597417"/>
    </source>
</evidence>
<evidence type="ECO:0008006" key="4">
    <source>
        <dbReference type="Google" id="ProtNLM"/>
    </source>
</evidence>
<organism evidence="2 3">
    <name type="scientific">Amycolatopsis pigmentata</name>
    <dbReference type="NCBI Taxonomy" id="450801"/>
    <lineage>
        <taxon>Bacteria</taxon>
        <taxon>Bacillati</taxon>
        <taxon>Actinomycetota</taxon>
        <taxon>Actinomycetes</taxon>
        <taxon>Pseudonocardiales</taxon>
        <taxon>Pseudonocardiaceae</taxon>
        <taxon>Amycolatopsis</taxon>
    </lineage>
</organism>
<proteinExistence type="predicted"/>
<accession>A0ABW5FR54</accession>
<protein>
    <recommendedName>
        <fullName evidence="4">SUKH-4 immunity protein</fullName>
    </recommendedName>
</protein>
<feature type="compositionally biased region" description="Low complexity" evidence="1">
    <location>
        <begin position="426"/>
        <end position="438"/>
    </location>
</feature>
<sequence>MKGATRFAYAADGRVKTAFEAGAYSGRWGDDPDCLSSVVADVDWETYQWQESLLVLAARITGQPCTEDWLDGDVLIAPIAQHVEDVRPVTPGFEPLEYQHPVLAAALRRADDEALMTVARAAVDGLVASSGLPGVPDDDAEFEEMIRMARYEAGTDVFDDDHLWFAALDAVRVLRLAPNPLTAAFRTIATAELAKRRDNADPAPLLAGFLELLGNPPAPSGSDGAVAGDGGPLERHAWITDHWLGLSASITYARGIPLDTVAAAFGDVALGTGPVSLTDTEQVALRREGEWTLAIAFNRRPFSQKVVDALRPHGTVLCIDWETNGNRLVYYAEPGSDVAVMRPEHRDAPPLLAPYTASLPAPASNAAPWLLALGEVITGIAFTPDGLDAQHTLIGPGPGEPELRAAGPRSAGLGHRSRALPEPDLPVCRRGGPPVSGPVVGEILERGLRSRSGYPGEGAAGGPLGCPPPAALSV</sequence>
<evidence type="ECO:0000313" key="2">
    <source>
        <dbReference type="EMBL" id="MFD2416892.1"/>
    </source>
</evidence>
<feature type="compositionally biased region" description="Gly residues" evidence="1">
    <location>
        <begin position="455"/>
        <end position="464"/>
    </location>
</feature>